<evidence type="ECO:0000313" key="3">
    <source>
        <dbReference type="Proteomes" id="UP000647172"/>
    </source>
</evidence>
<dbReference type="NCBIfam" id="NF047509">
    <property type="entry name" value="Rv3131_FMN_oxido"/>
    <property type="match status" value="1"/>
</dbReference>
<feature type="compositionally biased region" description="Polar residues" evidence="1">
    <location>
        <begin position="1"/>
        <end position="11"/>
    </location>
</feature>
<accession>A0A919JN92</accession>
<keyword evidence="3" id="KW-1185">Reference proteome</keyword>
<evidence type="ECO:0000256" key="1">
    <source>
        <dbReference type="SAM" id="MobiDB-lite"/>
    </source>
</evidence>
<dbReference type="Gene3D" id="3.40.109.10">
    <property type="entry name" value="NADH Oxidase"/>
    <property type="match status" value="1"/>
</dbReference>
<protein>
    <submittedName>
        <fullName evidence="2">NAD(P)H nitroreductase</fullName>
    </submittedName>
</protein>
<dbReference type="Proteomes" id="UP000647172">
    <property type="component" value="Unassembled WGS sequence"/>
</dbReference>
<sequence>MNDIGTQQAHQPVSRDTGEPDAPDLVACVRAATTAPSLHNSQPWRFRITPFEVDVYADPRRRLDVLDPTGRELLISVGAAVFTLRLAIRGAGYLSDLKLFPDATEPDLVARVSVRRPMAPTPAAEALIAAIPHRHTNRWPFARSVVPADAVERLADAARREGAVLTVANPVSRNAILGLSQEADRALRAKGRYRAELARWTSPHAGRRDGVPVTAIGPWDALEMLPIRDFGLLQPQLDRPAAQFEPYPTIMVLSTDGDTRRHWVNAGQALQRVLLTATWLNLATTPISQPVEVPGIRRLLSDGGAGKWAQIVLRVGYGRPATGTPRRPLAEVLVPDGSEQP</sequence>
<organism evidence="2 3">
    <name type="scientific">Actinoplanes nipponensis</name>
    <dbReference type="NCBI Taxonomy" id="135950"/>
    <lineage>
        <taxon>Bacteria</taxon>
        <taxon>Bacillati</taxon>
        <taxon>Actinomycetota</taxon>
        <taxon>Actinomycetes</taxon>
        <taxon>Micromonosporales</taxon>
        <taxon>Micromonosporaceae</taxon>
        <taxon>Actinoplanes</taxon>
    </lineage>
</organism>
<evidence type="ECO:0000313" key="2">
    <source>
        <dbReference type="EMBL" id="GIE54164.1"/>
    </source>
</evidence>
<dbReference type="InterPro" id="IPR050627">
    <property type="entry name" value="Nitroreductase/BluB"/>
</dbReference>
<dbReference type="PANTHER" id="PTHR23026:SF123">
    <property type="entry name" value="NAD(P)H NITROREDUCTASE RV3131-RELATED"/>
    <property type="match status" value="1"/>
</dbReference>
<dbReference type="SUPFAM" id="SSF55469">
    <property type="entry name" value="FMN-dependent nitroreductase-like"/>
    <property type="match status" value="1"/>
</dbReference>
<reference evidence="2" key="1">
    <citation type="submission" date="2021-01" db="EMBL/GenBank/DDBJ databases">
        <title>Whole genome shotgun sequence of Actinoplanes nipponensis NBRC 14063.</title>
        <authorList>
            <person name="Komaki H."/>
            <person name="Tamura T."/>
        </authorList>
    </citation>
    <scope>NUCLEOTIDE SEQUENCE</scope>
    <source>
        <strain evidence="2">NBRC 14063</strain>
    </source>
</reference>
<dbReference type="RefSeq" id="WP_203776713.1">
    <property type="nucleotide sequence ID" value="NZ_BOMQ01000095.1"/>
</dbReference>
<dbReference type="PANTHER" id="PTHR23026">
    <property type="entry name" value="NADPH NITROREDUCTASE"/>
    <property type="match status" value="1"/>
</dbReference>
<comment type="caution">
    <text evidence="2">The sequence shown here is derived from an EMBL/GenBank/DDBJ whole genome shotgun (WGS) entry which is preliminary data.</text>
</comment>
<dbReference type="GO" id="GO:0016491">
    <property type="term" value="F:oxidoreductase activity"/>
    <property type="evidence" value="ECO:0007669"/>
    <property type="project" value="InterPro"/>
</dbReference>
<proteinExistence type="predicted"/>
<gene>
    <name evidence="2" type="ORF">Ani05nite_76980</name>
</gene>
<dbReference type="AlphaFoldDB" id="A0A919JN92"/>
<dbReference type="InterPro" id="IPR000415">
    <property type="entry name" value="Nitroreductase-like"/>
</dbReference>
<name>A0A919JN92_9ACTN</name>
<dbReference type="EMBL" id="BOMQ01000095">
    <property type="protein sequence ID" value="GIE54164.1"/>
    <property type="molecule type" value="Genomic_DNA"/>
</dbReference>
<feature type="region of interest" description="Disordered" evidence="1">
    <location>
        <begin position="1"/>
        <end position="22"/>
    </location>
</feature>